<keyword evidence="3" id="KW-1185">Reference proteome</keyword>
<proteinExistence type="predicted"/>
<evidence type="ECO:0000259" key="1">
    <source>
        <dbReference type="PROSITE" id="PS50883"/>
    </source>
</evidence>
<dbReference type="AlphaFoldDB" id="A0A1E3G3E6"/>
<comment type="caution">
    <text evidence="2">The sequence shown here is derived from an EMBL/GenBank/DDBJ whole genome shotgun (WGS) entry which is preliminary data.</text>
</comment>
<dbReference type="InterPro" id="IPR050706">
    <property type="entry name" value="Cyclic-di-GMP_PDE-like"/>
</dbReference>
<gene>
    <name evidence="2" type="ORF">A4H02_04160</name>
</gene>
<dbReference type="Gene3D" id="3.20.20.450">
    <property type="entry name" value="EAL domain"/>
    <property type="match status" value="1"/>
</dbReference>
<dbReference type="PANTHER" id="PTHR33121:SF15">
    <property type="entry name" value="BLUE LIGHT- AND TEMPERATURE-REGULATED ANTIREPRESSOR BLUF"/>
    <property type="match status" value="1"/>
</dbReference>
<organism evidence="2 3">
    <name type="scientific">Fervidobacterium thailandense</name>
    <dbReference type="NCBI Taxonomy" id="1008305"/>
    <lineage>
        <taxon>Bacteria</taxon>
        <taxon>Thermotogati</taxon>
        <taxon>Thermotogota</taxon>
        <taxon>Thermotogae</taxon>
        <taxon>Thermotogales</taxon>
        <taxon>Fervidobacteriaceae</taxon>
        <taxon>Fervidobacterium</taxon>
    </lineage>
</organism>
<evidence type="ECO:0000313" key="3">
    <source>
        <dbReference type="Proteomes" id="UP000094570"/>
    </source>
</evidence>
<dbReference type="Pfam" id="PF00563">
    <property type="entry name" value="EAL"/>
    <property type="match status" value="1"/>
</dbReference>
<protein>
    <recommendedName>
        <fullName evidence="1">EAL domain-containing protein</fullName>
    </recommendedName>
</protein>
<dbReference type="PROSITE" id="PS50883">
    <property type="entry name" value="EAL"/>
    <property type="match status" value="1"/>
</dbReference>
<dbReference type="GO" id="GO:0071111">
    <property type="term" value="F:cyclic-guanylate-specific phosphodiesterase activity"/>
    <property type="evidence" value="ECO:0007669"/>
    <property type="project" value="InterPro"/>
</dbReference>
<dbReference type="InterPro" id="IPR001633">
    <property type="entry name" value="EAL_dom"/>
</dbReference>
<feature type="domain" description="EAL" evidence="1">
    <location>
        <begin position="107"/>
        <end position="354"/>
    </location>
</feature>
<dbReference type="STRING" id="1008305.A4H02_04160"/>
<dbReference type="RefSeq" id="WP_069292906.1">
    <property type="nucleotide sequence ID" value="NZ_CP140110.1"/>
</dbReference>
<dbReference type="PANTHER" id="PTHR33121">
    <property type="entry name" value="CYCLIC DI-GMP PHOSPHODIESTERASE PDEF"/>
    <property type="match status" value="1"/>
</dbReference>
<accession>A0A1E3G3E6</accession>
<name>A0A1E3G3E6_9BACT</name>
<evidence type="ECO:0000313" key="2">
    <source>
        <dbReference type="EMBL" id="ODN30729.1"/>
    </source>
</evidence>
<dbReference type="Proteomes" id="UP000094570">
    <property type="component" value="Unassembled WGS sequence"/>
</dbReference>
<reference evidence="3" key="1">
    <citation type="submission" date="2016-04" db="EMBL/GenBank/DDBJ databases">
        <title>The genome sequence project of a novel Fervidobacterium isolate from a hot spring in Thailand.</title>
        <authorList>
            <person name="Gonzalez J.M."/>
            <person name="Cuecas A."/>
            <person name="Kanoksilapatham W."/>
        </authorList>
    </citation>
    <scope>NUCLEOTIDE SEQUENCE [LARGE SCALE GENOMIC DNA]</scope>
    <source>
        <strain evidence="3">FC2004</strain>
    </source>
</reference>
<dbReference type="EMBL" id="LWAF01000004">
    <property type="protein sequence ID" value="ODN30729.1"/>
    <property type="molecule type" value="Genomic_DNA"/>
</dbReference>
<dbReference type="SUPFAM" id="SSF141868">
    <property type="entry name" value="EAL domain-like"/>
    <property type="match status" value="1"/>
</dbReference>
<dbReference type="CDD" id="cd01948">
    <property type="entry name" value="EAL"/>
    <property type="match status" value="1"/>
</dbReference>
<sequence>MAERCQRCQVLPYVADEPKQLFCVFPLDVIKEKFKNFLREHGCEFLDEGEFLGFEVESLKSFIAKLTNSGIFSNVEYNDIHCVVLDRNVPLTISAFKSLKPLSTWTALVEAEEYLEMLSDGRLTVYFQPVIDVRKHKVVGFELLARGVGKDGSIVPPSQLFESAKKTDTLFYLDRACREVAVKMAAVKKLNNYMIFINFTPTAIYDPQFCLKDTVEWATQLHLDPKNLVFEVVESEKVEDLRHLKSILDYYRSKGFRVALDDVGSGYSNLNVIVELKPDIIKIDREIIRNVHEDKVKSAVLEALVKIARDSGIGVLAEGVETLEEFDFIKDKVDLAQGYLFGKPTPEPVRVVNI</sequence>
<dbReference type="SMART" id="SM00052">
    <property type="entry name" value="EAL"/>
    <property type="match status" value="1"/>
</dbReference>
<dbReference type="OrthoDB" id="9813903at2"/>
<dbReference type="InterPro" id="IPR035919">
    <property type="entry name" value="EAL_sf"/>
</dbReference>